<proteinExistence type="predicted"/>
<dbReference type="AlphaFoldDB" id="A0A815C3X1"/>
<dbReference type="Proteomes" id="UP000681722">
    <property type="component" value="Unassembled WGS sequence"/>
</dbReference>
<keyword evidence="5" id="KW-1185">Reference proteome</keyword>
<dbReference type="EMBL" id="CAJOBA010045767">
    <property type="protein sequence ID" value="CAF4181146.1"/>
    <property type="molecule type" value="Genomic_DNA"/>
</dbReference>
<dbReference type="EMBL" id="CAJNOK010024096">
    <property type="protein sequence ID" value="CAF1372075.1"/>
    <property type="molecule type" value="Genomic_DNA"/>
</dbReference>
<organism evidence="1 5">
    <name type="scientific">Didymodactylos carnosus</name>
    <dbReference type="NCBI Taxonomy" id="1234261"/>
    <lineage>
        <taxon>Eukaryota</taxon>
        <taxon>Metazoa</taxon>
        <taxon>Spiralia</taxon>
        <taxon>Gnathifera</taxon>
        <taxon>Rotifera</taxon>
        <taxon>Eurotatoria</taxon>
        <taxon>Bdelloidea</taxon>
        <taxon>Philodinida</taxon>
        <taxon>Philodinidae</taxon>
        <taxon>Didymodactylos</taxon>
    </lineage>
</organism>
<reference evidence="1" key="1">
    <citation type="submission" date="2021-02" db="EMBL/GenBank/DDBJ databases">
        <authorList>
            <person name="Nowell W R."/>
        </authorList>
    </citation>
    <scope>NUCLEOTIDE SEQUENCE</scope>
</reference>
<evidence type="ECO:0000313" key="3">
    <source>
        <dbReference type="EMBL" id="CAF4077775.1"/>
    </source>
</evidence>
<dbReference type="Proteomes" id="UP000677228">
    <property type="component" value="Unassembled WGS sequence"/>
</dbReference>
<protein>
    <submittedName>
        <fullName evidence="1">Uncharacterized protein</fullName>
    </submittedName>
</protein>
<sequence length="508" mass="58049">MLTVGYRVYLSTRAQSSELSDLKNLLTRLPSTSEFVSQFSFISNEKKNVVSLKVDPLVLNDVNPLLLQRWAHKMDEQFDCLKRDIPEHWGTMTGSSVLQLIYAYQNATIPGVMPVCLRVYIDGLNETLPISPRLDEFAPVLGSNAHSVSDDTVALVFVTVLKEYDLSQYFPPFLRSFMGYVKRNFVCRFGLLGCHYPFHSSLFLIESPQFICETLNFEVSNDECRIAVDRLLLQLVLKWNLSLPKAERCHILMSFSKAKLPLTQAIIRNKWLRISLPDTFILDLRPYHGMTWPKYLAHLRKQNKRVREAPFDKANGIRLIKNEWELKDSQFVVSAHEQVAAQRMKHESTPTMMKPSVDFIEQLKRSGELISDKEVDPLHVNNLARLVQLKLNNHIVASSVLFQFYPSLITSDIAGFDYEKLNQYLTDSNQNIKLYPVKLATVTRMALENKFEFVEFGPTTGESKISIGCTPVPFYGGIYCTSRILRMLTVIIAASHFGFVSKSRTLGD</sequence>
<name>A0A815C3X1_9BILA</name>
<dbReference type="Proteomes" id="UP000663829">
    <property type="component" value="Unassembled WGS sequence"/>
</dbReference>
<evidence type="ECO:0000313" key="4">
    <source>
        <dbReference type="EMBL" id="CAF4181146.1"/>
    </source>
</evidence>
<gene>
    <name evidence="1" type="ORF">GPM918_LOCUS27594</name>
    <name evidence="2" type="ORF">OVA965_LOCUS31719</name>
    <name evidence="3" type="ORF">SRO942_LOCUS27941</name>
    <name evidence="4" type="ORF">TMI583_LOCUS32556</name>
</gene>
<dbReference type="EMBL" id="CAJNOQ010011649">
    <property type="protein sequence ID" value="CAF1281828.1"/>
    <property type="molecule type" value="Genomic_DNA"/>
</dbReference>
<evidence type="ECO:0000313" key="1">
    <source>
        <dbReference type="EMBL" id="CAF1281828.1"/>
    </source>
</evidence>
<evidence type="ECO:0000313" key="5">
    <source>
        <dbReference type="Proteomes" id="UP000663829"/>
    </source>
</evidence>
<comment type="caution">
    <text evidence="1">The sequence shown here is derived from an EMBL/GenBank/DDBJ whole genome shotgun (WGS) entry which is preliminary data.</text>
</comment>
<dbReference type="Proteomes" id="UP000682733">
    <property type="component" value="Unassembled WGS sequence"/>
</dbReference>
<dbReference type="OrthoDB" id="10061051at2759"/>
<accession>A0A815C3X1</accession>
<dbReference type="EMBL" id="CAJOBC010028238">
    <property type="protein sequence ID" value="CAF4077775.1"/>
    <property type="molecule type" value="Genomic_DNA"/>
</dbReference>
<evidence type="ECO:0000313" key="2">
    <source>
        <dbReference type="EMBL" id="CAF1372075.1"/>
    </source>
</evidence>